<keyword evidence="3" id="KW-1185">Reference proteome</keyword>
<dbReference type="RefSeq" id="WP_279300195.1">
    <property type="nucleotide sequence ID" value="NZ_JAOTIF010000045.1"/>
</dbReference>
<keyword evidence="1" id="KW-0732">Signal</keyword>
<reference evidence="2" key="2">
    <citation type="submission" date="2023-04" db="EMBL/GenBank/DDBJ databases">
        <title>Paracnuella aquatica gen. nov., sp. nov., a member of the family Chitinophagaceae isolated from a hot spring.</title>
        <authorList>
            <person name="Wang C."/>
        </authorList>
    </citation>
    <scope>NUCLEOTIDE SEQUENCE</scope>
    <source>
        <strain evidence="2">LB-8</strain>
    </source>
</reference>
<feature type="chain" id="PRO_5040838322" description="Pectate lyase" evidence="1">
    <location>
        <begin position="25"/>
        <end position="504"/>
    </location>
</feature>
<dbReference type="InterPro" id="IPR012334">
    <property type="entry name" value="Pectin_lyas_fold"/>
</dbReference>
<dbReference type="AlphaFoldDB" id="A0A9X3BKD6"/>
<protein>
    <recommendedName>
        <fullName evidence="4">Pectate lyase</fullName>
    </recommendedName>
</protein>
<reference evidence="2" key="1">
    <citation type="submission" date="2022-09" db="EMBL/GenBank/DDBJ databases">
        <authorList>
            <person name="Yuan C."/>
            <person name="Ke Z."/>
        </authorList>
    </citation>
    <scope>NUCLEOTIDE SEQUENCE</scope>
    <source>
        <strain evidence="2">LB-8</strain>
    </source>
</reference>
<dbReference type="EMBL" id="JAOTIF010000045">
    <property type="protein sequence ID" value="MCU7552758.1"/>
    <property type="molecule type" value="Genomic_DNA"/>
</dbReference>
<evidence type="ECO:0000256" key="1">
    <source>
        <dbReference type="SAM" id="SignalP"/>
    </source>
</evidence>
<organism evidence="2 3">
    <name type="scientific">Paraflavisolibacter caeni</name>
    <dbReference type="NCBI Taxonomy" id="2982496"/>
    <lineage>
        <taxon>Bacteria</taxon>
        <taxon>Pseudomonadati</taxon>
        <taxon>Bacteroidota</taxon>
        <taxon>Chitinophagia</taxon>
        <taxon>Chitinophagales</taxon>
        <taxon>Chitinophagaceae</taxon>
        <taxon>Paraflavisolibacter</taxon>
    </lineage>
</organism>
<proteinExistence type="predicted"/>
<evidence type="ECO:0008006" key="4">
    <source>
        <dbReference type="Google" id="ProtNLM"/>
    </source>
</evidence>
<comment type="caution">
    <text evidence="2">The sequence shown here is derived from an EMBL/GenBank/DDBJ whole genome shotgun (WGS) entry which is preliminary data.</text>
</comment>
<name>A0A9X3BKD6_9BACT</name>
<evidence type="ECO:0000313" key="3">
    <source>
        <dbReference type="Proteomes" id="UP001155483"/>
    </source>
</evidence>
<sequence>MANQYSTKCILTILCYLACQYTLAQEGWQSKWIRMNKDSSLHYIADEKGNIIPDFSRVGYYQGARLVPAVAVVKTIVPSGSNDDGPMMQAAIDEVSELPVGKNGFRGAILLKQGVYKIPGTLHVKARGIVLRGEGMATHLIATGKGQRNLIAITGKGSINEKVGTRKKIVDAYVPVGARTFSIESANGFKVGDSIVVFRPGTKNWIHDLKMDQIVSSDTTTRQWQPQEYDLHFERIITSIKGSQVTIDNPVVMAMEEQYGGGAIYKYHFNGRISNVAVEDLSCESEYANNEDEDHGWIAVFMNQAENGWVRNVTSKHFGYACVSLGSQSKNITVFNCQSLTPKSIITGGRRYSFNNDGQLNLFMNCFASEGRHDYVTGAKVCGPNVFYNCRTEKAKADIGPHHRWAVGTLYDNIITDGEINVQDRGNWGTGHGWAGVNQVIWNCTASKAVVQNPWVSGNNYVFGLKGTPYGGRLPDRPTGEWEGTNKTGLEPSSLYLLQVKNKK</sequence>
<dbReference type="Proteomes" id="UP001155483">
    <property type="component" value="Unassembled WGS sequence"/>
</dbReference>
<dbReference type="InterPro" id="IPR011050">
    <property type="entry name" value="Pectin_lyase_fold/virulence"/>
</dbReference>
<evidence type="ECO:0000313" key="2">
    <source>
        <dbReference type="EMBL" id="MCU7552758.1"/>
    </source>
</evidence>
<feature type="signal peptide" evidence="1">
    <location>
        <begin position="1"/>
        <end position="24"/>
    </location>
</feature>
<accession>A0A9X3BKD6</accession>
<gene>
    <name evidence="2" type="ORF">OCK74_26810</name>
</gene>
<dbReference type="SUPFAM" id="SSF51126">
    <property type="entry name" value="Pectin lyase-like"/>
    <property type="match status" value="1"/>
</dbReference>
<dbReference type="Gene3D" id="2.160.20.10">
    <property type="entry name" value="Single-stranded right-handed beta-helix, Pectin lyase-like"/>
    <property type="match status" value="1"/>
</dbReference>